<dbReference type="EMBL" id="CAJPEX010005574">
    <property type="protein sequence ID" value="CAG0923680.1"/>
    <property type="molecule type" value="Genomic_DNA"/>
</dbReference>
<organism evidence="2">
    <name type="scientific">Notodromas monacha</name>
    <dbReference type="NCBI Taxonomy" id="399045"/>
    <lineage>
        <taxon>Eukaryota</taxon>
        <taxon>Metazoa</taxon>
        <taxon>Ecdysozoa</taxon>
        <taxon>Arthropoda</taxon>
        <taxon>Crustacea</taxon>
        <taxon>Oligostraca</taxon>
        <taxon>Ostracoda</taxon>
        <taxon>Podocopa</taxon>
        <taxon>Podocopida</taxon>
        <taxon>Cypridocopina</taxon>
        <taxon>Cypridoidea</taxon>
        <taxon>Cyprididae</taxon>
        <taxon>Notodromas</taxon>
    </lineage>
</organism>
<protein>
    <submittedName>
        <fullName evidence="2">Uncharacterized protein</fullName>
    </submittedName>
</protein>
<keyword evidence="1" id="KW-0812">Transmembrane</keyword>
<keyword evidence="3" id="KW-1185">Reference proteome</keyword>
<accession>A0A7R9GJH9</accession>
<proteinExistence type="predicted"/>
<gene>
    <name evidence="2" type="ORF">NMOB1V02_LOCUS11143</name>
</gene>
<dbReference type="EMBL" id="OA887611">
    <property type="protein sequence ID" value="CAD7283528.1"/>
    <property type="molecule type" value="Genomic_DNA"/>
</dbReference>
<evidence type="ECO:0000313" key="3">
    <source>
        <dbReference type="Proteomes" id="UP000678499"/>
    </source>
</evidence>
<keyword evidence="1" id="KW-0472">Membrane</keyword>
<feature type="transmembrane region" description="Helical" evidence="1">
    <location>
        <begin position="18"/>
        <end position="38"/>
    </location>
</feature>
<dbReference type="AlphaFoldDB" id="A0A7R9GJH9"/>
<dbReference type="OrthoDB" id="6372137at2759"/>
<keyword evidence="1" id="KW-1133">Transmembrane helix</keyword>
<reference evidence="2" key="1">
    <citation type="submission" date="2020-11" db="EMBL/GenBank/DDBJ databases">
        <authorList>
            <person name="Tran Van P."/>
        </authorList>
    </citation>
    <scope>NUCLEOTIDE SEQUENCE</scope>
</reference>
<name>A0A7R9GJH9_9CRUS</name>
<sequence>MFFAVDLQKAKLPKKSTYWILVAFVAFHGIVHFILSIMQCVSDNKRRDNPADVYPMKEMGVGQNYYYPQTKQDVPGSCLRKFMLAFYTIVNLGFTAVLVLMVIFAPIEKTLEEWGLPVVA</sequence>
<evidence type="ECO:0000313" key="2">
    <source>
        <dbReference type="EMBL" id="CAD7283528.1"/>
    </source>
</evidence>
<evidence type="ECO:0000256" key="1">
    <source>
        <dbReference type="SAM" id="Phobius"/>
    </source>
</evidence>
<feature type="transmembrane region" description="Helical" evidence="1">
    <location>
        <begin position="84"/>
        <end position="107"/>
    </location>
</feature>
<dbReference type="Proteomes" id="UP000678499">
    <property type="component" value="Unassembled WGS sequence"/>
</dbReference>